<keyword evidence="3 5" id="KW-0732">Signal</keyword>
<keyword evidence="7" id="KW-1185">Reference proteome</keyword>
<dbReference type="PANTHER" id="PTHR33136">
    <property type="entry name" value="RAPID ALKALINIZATION FACTOR-LIKE"/>
    <property type="match status" value="1"/>
</dbReference>
<evidence type="ECO:0000313" key="7">
    <source>
        <dbReference type="Proteomes" id="UP000607653"/>
    </source>
</evidence>
<dbReference type="GO" id="GO:0005179">
    <property type="term" value="F:hormone activity"/>
    <property type="evidence" value="ECO:0007669"/>
    <property type="project" value="UniProtKB-KW"/>
</dbReference>
<proteinExistence type="inferred from homology"/>
<accession>A0A822XRB3</accession>
<comment type="similarity">
    <text evidence="1">Belongs to the plant rapid alkalinization factor (RALF) family.</text>
</comment>
<dbReference type="EMBL" id="DUZY01000001">
    <property type="protein sequence ID" value="DAD24134.1"/>
    <property type="molecule type" value="Genomic_DNA"/>
</dbReference>
<feature type="signal peptide" evidence="5">
    <location>
        <begin position="1"/>
        <end position="25"/>
    </location>
</feature>
<organism evidence="6 7">
    <name type="scientific">Nelumbo nucifera</name>
    <name type="common">Sacred lotus</name>
    <dbReference type="NCBI Taxonomy" id="4432"/>
    <lineage>
        <taxon>Eukaryota</taxon>
        <taxon>Viridiplantae</taxon>
        <taxon>Streptophyta</taxon>
        <taxon>Embryophyta</taxon>
        <taxon>Tracheophyta</taxon>
        <taxon>Spermatophyta</taxon>
        <taxon>Magnoliopsida</taxon>
        <taxon>Proteales</taxon>
        <taxon>Nelumbonaceae</taxon>
        <taxon>Nelumbo</taxon>
    </lineage>
</organism>
<evidence type="ECO:0000256" key="3">
    <source>
        <dbReference type="ARBA" id="ARBA00022729"/>
    </source>
</evidence>
<dbReference type="Proteomes" id="UP000607653">
    <property type="component" value="Unassembled WGS sequence"/>
</dbReference>
<comment type="caution">
    <text evidence="6">The sequence shown here is derived from an EMBL/GenBank/DDBJ whole genome shotgun (WGS) entry which is preliminary data.</text>
</comment>
<evidence type="ECO:0000256" key="4">
    <source>
        <dbReference type="ARBA" id="ARBA00023157"/>
    </source>
</evidence>
<protein>
    <recommendedName>
        <fullName evidence="8">Protein RALF-like 32</fullName>
    </recommendedName>
</protein>
<evidence type="ECO:0000256" key="5">
    <source>
        <dbReference type="SAM" id="SignalP"/>
    </source>
</evidence>
<evidence type="ECO:0008006" key="8">
    <source>
        <dbReference type="Google" id="ProtNLM"/>
    </source>
</evidence>
<gene>
    <name evidence="6" type="ORF">HUJ06_025597</name>
</gene>
<name>A0A822XRB3_NELNU</name>
<dbReference type="Pfam" id="PF05498">
    <property type="entry name" value="RALF"/>
    <property type="match status" value="1"/>
</dbReference>
<dbReference type="InterPro" id="IPR008801">
    <property type="entry name" value="RALF"/>
</dbReference>
<evidence type="ECO:0000256" key="2">
    <source>
        <dbReference type="ARBA" id="ARBA00022702"/>
    </source>
</evidence>
<feature type="chain" id="PRO_5032708184" description="Protein RALF-like 32" evidence="5">
    <location>
        <begin position="26"/>
        <end position="120"/>
    </location>
</feature>
<sequence>MISNGWKRTSLGFLFAMVLLLRVRSSGSSLVAAAGSSDKQWPFNDSIAECSREEEGLMESEISRRFLEQTNRISYGALKSDQATCGNGARGKPYSNSCLPTPSNTVNRGCFKVYRCRSKL</sequence>
<keyword evidence="2" id="KW-0372">Hormone</keyword>
<evidence type="ECO:0000256" key="1">
    <source>
        <dbReference type="ARBA" id="ARBA00009178"/>
    </source>
</evidence>
<evidence type="ECO:0000313" key="6">
    <source>
        <dbReference type="EMBL" id="DAD24134.1"/>
    </source>
</evidence>
<dbReference type="PANTHER" id="PTHR33136:SF4">
    <property type="entry name" value="PROTEIN RALF-LIKE 32"/>
    <property type="match status" value="1"/>
</dbReference>
<keyword evidence="4" id="KW-1015">Disulfide bond</keyword>
<dbReference type="AlphaFoldDB" id="A0A822XRB3"/>
<reference evidence="6 7" key="1">
    <citation type="journal article" date="2020" name="Mol. Biol. Evol.">
        <title>Distinct Expression and Methylation Patterns for Genes with Different Fates following a Single Whole-Genome Duplication in Flowering Plants.</title>
        <authorList>
            <person name="Shi T."/>
            <person name="Rahmani R.S."/>
            <person name="Gugger P.F."/>
            <person name="Wang M."/>
            <person name="Li H."/>
            <person name="Zhang Y."/>
            <person name="Li Z."/>
            <person name="Wang Q."/>
            <person name="Van de Peer Y."/>
            <person name="Marchal K."/>
            <person name="Chen J."/>
        </authorList>
    </citation>
    <scope>NUCLEOTIDE SEQUENCE [LARGE SCALE GENOMIC DNA]</scope>
    <source>
        <tissue evidence="6">Leaf</tissue>
    </source>
</reference>